<sequence>MNNNDITGFIIDCLTDPGNRDKQAALNKWLQDSEENRRLYAEMKQLWQAAAGVPPVPFNVAEGWQELSQHMAPVARVKRMFPRKIVAAAVVLLFLAAGGWWWQNTRNAWITYTTPTSNIDSITLPDGSTIHMKAGTSMAYRKLFKQREVKLLQGEAYFDVVKDPQRQFLVVADRSTVKVLGTAFNLRIDSTFTEVIVFEGSISLQSGGKKLVLNSGSGNLATVGRNDDEIKHPTGNYSNQCAWATNELVFENEEAANVARVLAAHYHIPEIKVVENLRHKRITLRLHNTPQDEALAIFSAVLDQ</sequence>
<dbReference type="PANTHER" id="PTHR30273:SF2">
    <property type="entry name" value="PROTEIN FECR"/>
    <property type="match status" value="1"/>
</dbReference>
<reference evidence="3 4" key="1">
    <citation type="submission" date="2022-04" db="EMBL/GenBank/DDBJ databases">
        <title>The arsenic-methylating capacity of Chitinophaga filiformis YT5 during chitin decomposition.</title>
        <authorList>
            <person name="Chen G."/>
            <person name="Liang Y."/>
        </authorList>
    </citation>
    <scope>NUCLEOTIDE SEQUENCE [LARGE SCALE GENOMIC DNA]</scope>
    <source>
        <strain evidence="3 4">YT5</strain>
    </source>
</reference>
<evidence type="ECO:0000313" key="4">
    <source>
        <dbReference type="Proteomes" id="UP000830198"/>
    </source>
</evidence>
<accession>A0ABY4HX76</accession>
<dbReference type="PANTHER" id="PTHR30273">
    <property type="entry name" value="PERIPLASMIC SIGNAL SENSOR AND SIGMA FACTOR ACTIVATOR FECR-RELATED"/>
    <property type="match status" value="1"/>
</dbReference>
<keyword evidence="1" id="KW-0812">Transmembrane</keyword>
<dbReference type="PIRSF" id="PIRSF018266">
    <property type="entry name" value="FecR"/>
    <property type="match status" value="1"/>
</dbReference>
<dbReference type="InterPro" id="IPR012373">
    <property type="entry name" value="Ferrdict_sens_TM"/>
</dbReference>
<dbReference type="Proteomes" id="UP000830198">
    <property type="component" value="Chromosome"/>
</dbReference>
<keyword evidence="4" id="KW-1185">Reference proteome</keyword>
<organism evidence="3 4">
    <name type="scientific">Chitinophaga filiformis</name>
    <name type="common">Myxococcus filiformis</name>
    <name type="synonym">Flexibacter filiformis</name>
    <dbReference type="NCBI Taxonomy" id="104663"/>
    <lineage>
        <taxon>Bacteria</taxon>
        <taxon>Pseudomonadati</taxon>
        <taxon>Bacteroidota</taxon>
        <taxon>Chitinophagia</taxon>
        <taxon>Chitinophagales</taxon>
        <taxon>Chitinophagaceae</taxon>
        <taxon>Chitinophaga</taxon>
    </lineage>
</organism>
<evidence type="ECO:0000259" key="2">
    <source>
        <dbReference type="Pfam" id="PF04773"/>
    </source>
</evidence>
<feature type="transmembrane region" description="Helical" evidence="1">
    <location>
        <begin position="85"/>
        <end position="102"/>
    </location>
</feature>
<dbReference type="RefSeq" id="WP_247810799.1">
    <property type="nucleotide sequence ID" value="NZ_CP095855.1"/>
</dbReference>
<gene>
    <name evidence="3" type="ORF">MYF79_25965</name>
</gene>
<dbReference type="Gene3D" id="2.60.120.1440">
    <property type="match status" value="1"/>
</dbReference>
<feature type="domain" description="FecR protein" evidence="2">
    <location>
        <begin position="111"/>
        <end position="202"/>
    </location>
</feature>
<keyword evidence="1" id="KW-0472">Membrane</keyword>
<dbReference type="EMBL" id="CP095855">
    <property type="protein sequence ID" value="UPK68405.1"/>
    <property type="molecule type" value="Genomic_DNA"/>
</dbReference>
<keyword evidence="1" id="KW-1133">Transmembrane helix</keyword>
<dbReference type="Pfam" id="PF04773">
    <property type="entry name" value="FecR"/>
    <property type="match status" value="1"/>
</dbReference>
<name>A0ABY4HX76_CHIFI</name>
<evidence type="ECO:0000256" key="1">
    <source>
        <dbReference type="SAM" id="Phobius"/>
    </source>
</evidence>
<dbReference type="InterPro" id="IPR006860">
    <property type="entry name" value="FecR"/>
</dbReference>
<protein>
    <submittedName>
        <fullName evidence="3">FecR domain-containing protein</fullName>
    </submittedName>
</protein>
<proteinExistence type="predicted"/>
<evidence type="ECO:0000313" key="3">
    <source>
        <dbReference type="EMBL" id="UPK68405.1"/>
    </source>
</evidence>